<evidence type="ECO:0000256" key="2">
    <source>
        <dbReference type="ARBA" id="ARBA00022475"/>
    </source>
</evidence>
<dbReference type="InterPro" id="IPR002797">
    <property type="entry name" value="Polysacc_synth"/>
</dbReference>
<protein>
    <submittedName>
        <fullName evidence="7">Flippase</fullName>
    </submittedName>
</protein>
<dbReference type="GO" id="GO:0005886">
    <property type="term" value="C:plasma membrane"/>
    <property type="evidence" value="ECO:0007669"/>
    <property type="project" value="UniProtKB-SubCell"/>
</dbReference>
<feature type="transmembrane region" description="Helical" evidence="6">
    <location>
        <begin position="283"/>
        <end position="309"/>
    </location>
</feature>
<evidence type="ECO:0000256" key="5">
    <source>
        <dbReference type="ARBA" id="ARBA00023136"/>
    </source>
</evidence>
<keyword evidence="2" id="KW-1003">Cell membrane</keyword>
<evidence type="ECO:0000313" key="7">
    <source>
        <dbReference type="EMBL" id="MCL9817482.1"/>
    </source>
</evidence>
<accession>A0AAE3K8M9</accession>
<dbReference type="PANTHER" id="PTHR30250:SF28">
    <property type="entry name" value="POLYSACCHARIDE BIOSYNTHESIS PROTEIN"/>
    <property type="match status" value="1"/>
</dbReference>
<feature type="transmembrane region" description="Helical" evidence="6">
    <location>
        <begin position="352"/>
        <end position="371"/>
    </location>
</feature>
<dbReference type="Pfam" id="PF01943">
    <property type="entry name" value="Polysacc_synt"/>
    <property type="match status" value="1"/>
</dbReference>
<dbReference type="InterPro" id="IPR050833">
    <property type="entry name" value="Poly_Biosynth_Transport"/>
</dbReference>
<feature type="transmembrane region" description="Helical" evidence="6">
    <location>
        <begin position="7"/>
        <end position="30"/>
    </location>
</feature>
<sequence>MRLGHTTIIYFISKFAGSIISFIATIYFTRLLGAEIYGYYAIILALVSWLTIIKSMGLSQAVIKRMSEDEEEADEFLVAGTLIILVIVTAISLAILYFESQVNAYIGIPATEFVILLLVATVFNDFTNSALNGTHKVHIYAPLSALRKAGRNVIMVGLVAIGWGLSGMLVGYAVGTIVISLLGLWYVKISFVRPTKRHIYSLINFAKYAWLGRVDKKTFSNMDIIVLGLFVPANLTGIYAVSYTVATFLSLFAAAISTTLFPEMSKLSAQNNLEQISSLTKKAITYSGLLLIPGIVGAAVVGDWILQIYGSEFSAGWHVLVILIVGVTIYNYKKQINNVLAAIDRPDLTFKINFIFIVSNVLLNIILVWRIGWIGAAIATTVSAVIGFLIAYHYLNKNVHIKIPYTNIAYQCISALVMGGFVYFFRYLGETFFIEAYSVSFVLLLVAAGAIIYIAFLSLISKQFRTIIKNNISI</sequence>
<feature type="transmembrane region" description="Helical" evidence="6">
    <location>
        <begin position="36"/>
        <end position="55"/>
    </location>
</feature>
<comment type="caution">
    <text evidence="7">The sequence shown here is derived from an EMBL/GenBank/DDBJ whole genome shotgun (WGS) entry which is preliminary data.</text>
</comment>
<reference evidence="7" key="1">
    <citation type="journal article" date="2022" name="Syst. Appl. Microbiol.">
        <title>Natronocalculus amylovorans gen. nov., sp. nov., and Natranaeroarchaeum aerophilus sp. nov., dominant culturable amylolytic natronoarchaea from hypersaline soda lakes in southwestern Siberia.</title>
        <authorList>
            <person name="Sorokin D.Y."/>
            <person name="Elcheninov A.G."/>
            <person name="Khizhniak T.V."/>
            <person name="Koenen M."/>
            <person name="Bale N.J."/>
            <person name="Damste J.S.S."/>
            <person name="Kublanov I.V."/>
        </authorList>
    </citation>
    <scope>NUCLEOTIDE SEQUENCE</scope>
    <source>
        <strain evidence="7">AArc-St2</strain>
    </source>
</reference>
<reference evidence="7" key="2">
    <citation type="submission" date="2022-02" db="EMBL/GenBank/DDBJ databases">
        <authorList>
            <person name="Elcheninov A.G."/>
            <person name="Sorokin D.Y."/>
            <person name="Kublanov I.V."/>
        </authorList>
    </citation>
    <scope>NUCLEOTIDE SEQUENCE</scope>
    <source>
        <strain evidence="7">AArc-St2</strain>
    </source>
</reference>
<organism evidence="7 8">
    <name type="scientific">Natronocalculus amylovorans</name>
    <dbReference type="NCBI Taxonomy" id="2917812"/>
    <lineage>
        <taxon>Archaea</taxon>
        <taxon>Methanobacteriati</taxon>
        <taxon>Methanobacteriota</taxon>
        <taxon>Stenosarchaea group</taxon>
        <taxon>Halobacteria</taxon>
        <taxon>Halobacteriales</taxon>
        <taxon>Haloferacaceae</taxon>
        <taxon>Natronocalculus</taxon>
    </lineage>
</organism>
<dbReference type="PANTHER" id="PTHR30250">
    <property type="entry name" value="PST FAMILY PREDICTED COLANIC ACID TRANSPORTER"/>
    <property type="match status" value="1"/>
</dbReference>
<keyword evidence="4 6" id="KW-1133">Transmembrane helix</keyword>
<feature type="transmembrane region" description="Helical" evidence="6">
    <location>
        <begin position="238"/>
        <end position="262"/>
    </location>
</feature>
<keyword evidence="8" id="KW-1185">Reference proteome</keyword>
<proteinExistence type="predicted"/>
<feature type="transmembrane region" description="Helical" evidence="6">
    <location>
        <begin position="104"/>
        <end position="123"/>
    </location>
</feature>
<dbReference type="EMBL" id="JAKRVX010000004">
    <property type="protein sequence ID" value="MCL9817482.1"/>
    <property type="molecule type" value="Genomic_DNA"/>
</dbReference>
<dbReference type="Proteomes" id="UP001203207">
    <property type="component" value="Unassembled WGS sequence"/>
</dbReference>
<keyword evidence="3 6" id="KW-0812">Transmembrane</keyword>
<feature type="transmembrane region" description="Helical" evidence="6">
    <location>
        <begin position="437"/>
        <end position="460"/>
    </location>
</feature>
<evidence type="ECO:0000313" key="8">
    <source>
        <dbReference type="Proteomes" id="UP001203207"/>
    </source>
</evidence>
<evidence type="ECO:0000256" key="6">
    <source>
        <dbReference type="SAM" id="Phobius"/>
    </source>
</evidence>
<feature type="transmembrane region" description="Helical" evidence="6">
    <location>
        <begin position="76"/>
        <end position="98"/>
    </location>
</feature>
<evidence type="ECO:0000256" key="3">
    <source>
        <dbReference type="ARBA" id="ARBA00022692"/>
    </source>
</evidence>
<feature type="transmembrane region" description="Helical" evidence="6">
    <location>
        <begin position="153"/>
        <end position="186"/>
    </location>
</feature>
<feature type="transmembrane region" description="Helical" evidence="6">
    <location>
        <begin position="377"/>
        <end position="395"/>
    </location>
</feature>
<feature type="transmembrane region" description="Helical" evidence="6">
    <location>
        <begin position="315"/>
        <end position="332"/>
    </location>
</feature>
<name>A0AAE3K8M9_9EURY</name>
<dbReference type="CDD" id="cd13128">
    <property type="entry name" value="MATE_Wzx_like"/>
    <property type="match status" value="1"/>
</dbReference>
<keyword evidence="5 6" id="KW-0472">Membrane</keyword>
<comment type="subcellular location">
    <subcellularLocation>
        <location evidence="1">Cell membrane</location>
        <topology evidence="1">Multi-pass membrane protein</topology>
    </subcellularLocation>
</comment>
<evidence type="ECO:0000256" key="1">
    <source>
        <dbReference type="ARBA" id="ARBA00004651"/>
    </source>
</evidence>
<dbReference type="RefSeq" id="WP_250584628.1">
    <property type="nucleotide sequence ID" value="NZ_JAKRVX010000004.1"/>
</dbReference>
<feature type="transmembrane region" description="Helical" evidence="6">
    <location>
        <begin position="407"/>
        <end position="425"/>
    </location>
</feature>
<gene>
    <name evidence="7" type="ORF">AArcSt2_11055</name>
</gene>
<evidence type="ECO:0000256" key="4">
    <source>
        <dbReference type="ARBA" id="ARBA00022989"/>
    </source>
</evidence>
<dbReference type="AlphaFoldDB" id="A0AAE3K8M9"/>